<keyword evidence="7 9" id="KW-0460">Magnesium</keyword>
<dbReference type="EC" id="6.3.3.3" evidence="9"/>
<feature type="binding site" evidence="9">
    <location>
        <position position="46"/>
    </location>
    <ligand>
        <name>Mg(2+)</name>
        <dbReference type="ChEBI" id="CHEBI:18420"/>
    </ligand>
</feature>
<feature type="binding site" evidence="9">
    <location>
        <begin position="105"/>
        <end position="108"/>
    </location>
    <ligand>
        <name>ATP</name>
        <dbReference type="ChEBI" id="CHEBI:30616"/>
    </ligand>
</feature>
<dbReference type="SUPFAM" id="SSF52540">
    <property type="entry name" value="P-loop containing nucleoside triphosphate hydrolases"/>
    <property type="match status" value="1"/>
</dbReference>
<dbReference type="HAMAP" id="MF_00336">
    <property type="entry name" value="BioD"/>
    <property type="match status" value="1"/>
</dbReference>
<feature type="binding site" evidence="9">
    <location>
        <position position="16"/>
    </location>
    <ligand>
        <name>Mg(2+)</name>
        <dbReference type="ChEBI" id="CHEBI:18420"/>
    </ligand>
</feature>
<keyword evidence="6 9" id="KW-0067">ATP-binding</keyword>
<feature type="active site" evidence="9">
    <location>
        <position position="38"/>
    </location>
</feature>
<comment type="caution">
    <text evidence="9">Lacks conserved residue(s) required for the propagation of feature annotation.</text>
</comment>
<dbReference type="NCBIfam" id="TIGR00347">
    <property type="entry name" value="bioD"/>
    <property type="match status" value="1"/>
</dbReference>
<dbReference type="Gene3D" id="3.40.50.300">
    <property type="entry name" value="P-loop containing nucleotide triphosphate hydrolases"/>
    <property type="match status" value="1"/>
</dbReference>
<dbReference type="PANTHER" id="PTHR43210:SF2">
    <property type="entry name" value="ATP-DEPENDENT DETHIOBIOTIN SYNTHETASE BIOD 2"/>
    <property type="match status" value="1"/>
</dbReference>
<dbReference type="EMBL" id="CP063845">
    <property type="protein sequence ID" value="UFP93100.1"/>
    <property type="molecule type" value="Genomic_DNA"/>
</dbReference>
<feature type="binding site" evidence="9">
    <location>
        <position position="105"/>
    </location>
    <ligand>
        <name>Mg(2+)</name>
        <dbReference type="ChEBI" id="CHEBI:18420"/>
    </ligand>
</feature>
<reference evidence="10 11" key="1">
    <citation type="journal article" date="2021" name="Genome Biol. Evol.">
        <title>Complete Genome Sequencing of a Novel Gloeobacter Species from a Waterfall Cave in Mexico.</title>
        <authorList>
            <person name="Saw J.H."/>
            <person name="Cardona T."/>
            <person name="Montejano G."/>
        </authorList>
    </citation>
    <scope>NUCLEOTIDE SEQUENCE [LARGE SCALE GENOMIC DNA]</scope>
    <source>
        <strain evidence="10">MG652769</strain>
    </source>
</reference>
<dbReference type="PIRSF" id="PIRSF006755">
    <property type="entry name" value="DTB_synth"/>
    <property type="match status" value="1"/>
</dbReference>
<keyword evidence="11" id="KW-1185">Reference proteome</keyword>
<keyword evidence="4 9" id="KW-0547">Nucleotide-binding</keyword>
<keyword evidence="1 9" id="KW-0963">Cytoplasm</keyword>
<dbReference type="GO" id="GO:0004141">
    <property type="term" value="F:dethiobiotin synthase activity"/>
    <property type="evidence" value="ECO:0007669"/>
    <property type="project" value="UniProtKB-EC"/>
</dbReference>
<keyword evidence="3 9" id="KW-0479">Metal-binding</keyword>
<dbReference type="RefSeq" id="WP_230840106.1">
    <property type="nucleotide sequence ID" value="NZ_CP063845.1"/>
</dbReference>
<feature type="binding site" evidence="9">
    <location>
        <begin position="165"/>
        <end position="166"/>
    </location>
    <ligand>
        <name>ATP</name>
        <dbReference type="ChEBI" id="CHEBI:30616"/>
    </ligand>
</feature>
<comment type="subcellular location">
    <subcellularLocation>
        <location evidence="9">Cytoplasm</location>
    </subcellularLocation>
</comment>
<evidence type="ECO:0000256" key="3">
    <source>
        <dbReference type="ARBA" id="ARBA00022723"/>
    </source>
</evidence>
<comment type="catalytic activity">
    <reaction evidence="9">
        <text>(7R,8S)-7,8-diammoniononanoate + CO2 + ATP = (4R,5S)-dethiobiotin + ADP + phosphate + 3 H(+)</text>
        <dbReference type="Rhea" id="RHEA:15805"/>
        <dbReference type="ChEBI" id="CHEBI:15378"/>
        <dbReference type="ChEBI" id="CHEBI:16526"/>
        <dbReference type="ChEBI" id="CHEBI:30616"/>
        <dbReference type="ChEBI" id="CHEBI:43474"/>
        <dbReference type="ChEBI" id="CHEBI:149469"/>
        <dbReference type="ChEBI" id="CHEBI:149473"/>
        <dbReference type="ChEBI" id="CHEBI:456216"/>
        <dbReference type="EC" id="6.3.3.3"/>
    </reaction>
</comment>
<protein>
    <recommendedName>
        <fullName evidence="9">ATP-dependent dethiobiotin synthetase BioD</fullName>
        <ecNumber evidence="9">6.3.3.3</ecNumber>
    </recommendedName>
    <alternativeName>
        <fullName evidence="9">DTB synthetase</fullName>
        <shortName evidence="9">DTBS</shortName>
    </alternativeName>
    <alternativeName>
        <fullName evidence="9">Dethiobiotin synthase</fullName>
    </alternativeName>
</protein>
<feature type="binding site" evidence="9">
    <location>
        <begin position="197"/>
        <end position="199"/>
    </location>
    <ligand>
        <name>ATP</name>
        <dbReference type="ChEBI" id="CHEBI:30616"/>
    </ligand>
</feature>
<feature type="binding site" evidence="9">
    <location>
        <begin position="12"/>
        <end position="17"/>
    </location>
    <ligand>
        <name>ATP</name>
        <dbReference type="ChEBI" id="CHEBI:30616"/>
    </ligand>
</feature>
<evidence type="ECO:0000313" key="10">
    <source>
        <dbReference type="EMBL" id="UFP93100.1"/>
    </source>
</evidence>
<proteinExistence type="inferred from homology"/>
<accession>A0ABY3PHG9</accession>
<dbReference type="InterPro" id="IPR004472">
    <property type="entry name" value="DTB_synth_BioD"/>
</dbReference>
<evidence type="ECO:0000256" key="7">
    <source>
        <dbReference type="ARBA" id="ARBA00022842"/>
    </source>
</evidence>
<name>A0ABY3PHG9_9CYAN</name>
<evidence type="ECO:0000256" key="4">
    <source>
        <dbReference type="ARBA" id="ARBA00022741"/>
    </source>
</evidence>
<comment type="similarity">
    <text evidence="9">Belongs to the dethiobiotin synthetase family.</text>
</comment>
<evidence type="ECO:0000313" key="11">
    <source>
        <dbReference type="Proteomes" id="UP001054846"/>
    </source>
</evidence>
<keyword evidence="5 9" id="KW-0093">Biotin biosynthesis</keyword>
<organism evidence="10 11">
    <name type="scientific">Gloeobacter morelensis MG652769</name>
    <dbReference type="NCBI Taxonomy" id="2781736"/>
    <lineage>
        <taxon>Bacteria</taxon>
        <taxon>Bacillati</taxon>
        <taxon>Cyanobacteriota</taxon>
        <taxon>Cyanophyceae</taxon>
        <taxon>Gloeobacterales</taxon>
        <taxon>Gloeobacteraceae</taxon>
        <taxon>Gloeobacter</taxon>
        <taxon>Gloeobacter morelensis</taxon>
    </lineage>
</organism>
<comment type="pathway">
    <text evidence="9">Cofactor biosynthesis; biotin biosynthesis; biotin from 7,8-diaminononanoate: step 1/2.</text>
</comment>
<dbReference type="PANTHER" id="PTHR43210">
    <property type="entry name" value="DETHIOBIOTIN SYNTHETASE"/>
    <property type="match status" value="1"/>
</dbReference>
<evidence type="ECO:0000256" key="9">
    <source>
        <dbReference type="HAMAP-Rule" id="MF_00336"/>
    </source>
</evidence>
<evidence type="ECO:0000256" key="8">
    <source>
        <dbReference type="ARBA" id="ARBA00047386"/>
    </source>
</evidence>
<dbReference type="Pfam" id="PF13500">
    <property type="entry name" value="AAA_26"/>
    <property type="match status" value="1"/>
</dbReference>
<comment type="cofactor">
    <cofactor evidence="9">
        <name>Mg(2+)</name>
        <dbReference type="ChEBI" id="CHEBI:18420"/>
    </cofactor>
</comment>
<dbReference type="InterPro" id="IPR027417">
    <property type="entry name" value="P-loop_NTPase"/>
</dbReference>
<feature type="binding site" evidence="9">
    <location>
        <position position="46"/>
    </location>
    <ligand>
        <name>ATP</name>
        <dbReference type="ChEBI" id="CHEBI:30616"/>
    </ligand>
</feature>
<comment type="function">
    <text evidence="9">Catalyzes a mechanistically unusual reaction, the ATP-dependent insertion of CO2 between the N7 and N8 nitrogen atoms of 7,8-diaminopelargonic acid (DAPA, also called 7,8-diammoniononanoate) to form a ureido ring.</text>
</comment>
<evidence type="ECO:0000256" key="2">
    <source>
        <dbReference type="ARBA" id="ARBA00022598"/>
    </source>
</evidence>
<evidence type="ECO:0000256" key="5">
    <source>
        <dbReference type="ARBA" id="ARBA00022756"/>
    </source>
</evidence>
<dbReference type="CDD" id="cd03109">
    <property type="entry name" value="DTBS"/>
    <property type="match status" value="1"/>
</dbReference>
<evidence type="ECO:0000256" key="1">
    <source>
        <dbReference type="ARBA" id="ARBA00022490"/>
    </source>
</evidence>
<comment type="catalytic activity">
    <reaction evidence="8">
        <text>(7R,8S)-8-amino-7-(carboxyamino)nonanoate + ATP = (4R,5S)-dethiobiotin + ADP + phosphate + H(+)</text>
        <dbReference type="Rhea" id="RHEA:63684"/>
        <dbReference type="ChEBI" id="CHEBI:15378"/>
        <dbReference type="ChEBI" id="CHEBI:30616"/>
        <dbReference type="ChEBI" id="CHEBI:43474"/>
        <dbReference type="ChEBI" id="CHEBI:149470"/>
        <dbReference type="ChEBI" id="CHEBI:149473"/>
        <dbReference type="ChEBI" id="CHEBI:456216"/>
    </reaction>
</comment>
<dbReference type="Proteomes" id="UP001054846">
    <property type="component" value="Chromosome"/>
</dbReference>
<keyword evidence="2 9" id="KW-0436">Ligase</keyword>
<comment type="subunit">
    <text evidence="9">Homodimer.</text>
</comment>
<gene>
    <name evidence="9 10" type="primary">bioD</name>
    <name evidence="10" type="ORF">ISF26_14935</name>
</gene>
<sequence length="229" mass="24095">MASVLVSGTDTGAGKTILCAALAAWWLAHRRTPVAILKPVQCGPGDREYYRTVFGGALSVLNPLYFEAPLAPPLAAAREGQTVDIGLLWKSYCEAAANHALVLVEGIGGLGCPLGWDYTVADLARDWRLPVLLAAPLRLGVVGQLVAHTNFARAQNLDLRALVLSEIEPVSAEQRADWADIQLIENLCHLPVLGVLPHLEAAADRTALAAAGSGLWLEAAGALLTAGRG</sequence>
<evidence type="ECO:0000256" key="6">
    <source>
        <dbReference type="ARBA" id="ARBA00022840"/>
    </source>
</evidence>